<evidence type="ECO:0000313" key="2">
    <source>
        <dbReference type="EMBL" id="KAJ7741941.1"/>
    </source>
</evidence>
<comment type="caution">
    <text evidence="2">The sequence shown here is derived from an EMBL/GenBank/DDBJ whole genome shotgun (WGS) entry which is preliminary data.</text>
</comment>
<keyword evidence="3" id="KW-1185">Reference proteome</keyword>
<accession>A0AAD7N178</accession>
<dbReference type="AlphaFoldDB" id="A0AAD7N178"/>
<dbReference type="Proteomes" id="UP001215280">
    <property type="component" value="Unassembled WGS sequence"/>
</dbReference>
<protein>
    <submittedName>
        <fullName evidence="2">Uncharacterized protein</fullName>
    </submittedName>
</protein>
<name>A0AAD7N178_9AGAR</name>
<feature type="region of interest" description="Disordered" evidence="1">
    <location>
        <begin position="61"/>
        <end position="88"/>
    </location>
</feature>
<gene>
    <name evidence="2" type="ORF">DFH07DRAFT_837023</name>
</gene>
<sequence length="155" mass="17582">MVSEIWRLGTRRLGQRQPCSPRVRSSGPVGSRYVARRLATKGRVGCNDDKGICYGNGRTRHENDAATGRAKSGTTSLDETAARARATHGRRRRCARDEKMMQHLRVCRSVNEGPRARPQLRRVSRTLCEARSKDEMKCVRVTRTRIAIGRCFTRQ</sequence>
<evidence type="ECO:0000313" key="3">
    <source>
        <dbReference type="Proteomes" id="UP001215280"/>
    </source>
</evidence>
<organism evidence="2 3">
    <name type="scientific">Mycena maculata</name>
    <dbReference type="NCBI Taxonomy" id="230809"/>
    <lineage>
        <taxon>Eukaryota</taxon>
        <taxon>Fungi</taxon>
        <taxon>Dikarya</taxon>
        <taxon>Basidiomycota</taxon>
        <taxon>Agaricomycotina</taxon>
        <taxon>Agaricomycetes</taxon>
        <taxon>Agaricomycetidae</taxon>
        <taxon>Agaricales</taxon>
        <taxon>Marasmiineae</taxon>
        <taxon>Mycenaceae</taxon>
        <taxon>Mycena</taxon>
    </lineage>
</organism>
<reference evidence="2" key="1">
    <citation type="submission" date="2023-03" db="EMBL/GenBank/DDBJ databases">
        <title>Massive genome expansion in bonnet fungi (Mycena s.s.) driven by repeated elements and novel gene families across ecological guilds.</title>
        <authorList>
            <consortium name="Lawrence Berkeley National Laboratory"/>
            <person name="Harder C.B."/>
            <person name="Miyauchi S."/>
            <person name="Viragh M."/>
            <person name="Kuo A."/>
            <person name="Thoen E."/>
            <person name="Andreopoulos B."/>
            <person name="Lu D."/>
            <person name="Skrede I."/>
            <person name="Drula E."/>
            <person name="Henrissat B."/>
            <person name="Morin E."/>
            <person name="Kohler A."/>
            <person name="Barry K."/>
            <person name="LaButti K."/>
            <person name="Morin E."/>
            <person name="Salamov A."/>
            <person name="Lipzen A."/>
            <person name="Mereny Z."/>
            <person name="Hegedus B."/>
            <person name="Baldrian P."/>
            <person name="Stursova M."/>
            <person name="Weitz H."/>
            <person name="Taylor A."/>
            <person name="Grigoriev I.V."/>
            <person name="Nagy L.G."/>
            <person name="Martin F."/>
            <person name="Kauserud H."/>
        </authorList>
    </citation>
    <scope>NUCLEOTIDE SEQUENCE</scope>
    <source>
        <strain evidence="2">CBHHK188m</strain>
    </source>
</reference>
<dbReference type="EMBL" id="JARJLG010000120">
    <property type="protein sequence ID" value="KAJ7741941.1"/>
    <property type="molecule type" value="Genomic_DNA"/>
</dbReference>
<proteinExistence type="predicted"/>
<evidence type="ECO:0000256" key="1">
    <source>
        <dbReference type="SAM" id="MobiDB-lite"/>
    </source>
</evidence>